<dbReference type="EMBL" id="CP043420">
    <property type="protein sequence ID" value="QEL09674.1"/>
    <property type="molecule type" value="Genomic_DNA"/>
</dbReference>
<evidence type="ECO:0000256" key="3">
    <source>
        <dbReference type="ARBA" id="ARBA00023163"/>
    </source>
</evidence>
<sequence>MGFQLDPSIAPGQSEYTNRSTLTASYGELMSSKRQDLIDTGERLFHEEGFFATGVDRIVRQAGTTRRTFYQNFTSKESLVEAVLRQRDRSYFDAIDRSRPAPEAGALALALHVAETHLQFLFHGAVHGCLFIKALGEYEAHSTTISALATEHKRSLHRYLTRLLADAGATQPEALALDLATALEGATQYAQLMPPEVIGESLRRQIHRCFTDKEVVS</sequence>
<dbReference type="InterPro" id="IPR036271">
    <property type="entry name" value="Tet_transcr_reg_TetR-rel_C_sf"/>
</dbReference>
<dbReference type="SUPFAM" id="SSF48498">
    <property type="entry name" value="Tetracyclin repressor-like, C-terminal domain"/>
    <property type="match status" value="1"/>
</dbReference>
<dbReference type="PROSITE" id="PS50977">
    <property type="entry name" value="HTH_TETR_2"/>
    <property type="match status" value="1"/>
</dbReference>
<keyword evidence="2 4" id="KW-0238">DNA-binding</keyword>
<dbReference type="SUPFAM" id="SSF46689">
    <property type="entry name" value="Homeodomain-like"/>
    <property type="match status" value="1"/>
</dbReference>
<protein>
    <submittedName>
        <fullName evidence="6">TetR/AcrR family transcriptional regulator</fullName>
    </submittedName>
</protein>
<keyword evidence="1" id="KW-0805">Transcription regulation</keyword>
<dbReference type="PANTHER" id="PTHR47506">
    <property type="entry name" value="TRANSCRIPTIONAL REGULATORY PROTEIN"/>
    <property type="match status" value="1"/>
</dbReference>
<dbReference type="OrthoDB" id="116240at2"/>
<feature type="DNA-binding region" description="H-T-H motif" evidence="4">
    <location>
        <begin position="54"/>
        <end position="73"/>
    </location>
</feature>
<dbReference type="AlphaFoldDB" id="A0A5C0ZV05"/>
<dbReference type="Proteomes" id="UP000322553">
    <property type="component" value="Chromosome"/>
</dbReference>
<reference evidence="6 7" key="1">
    <citation type="submission" date="2019-08" db="EMBL/GenBank/DDBJ databases">
        <title>Complete genome sequence of Kushneria sp. YCWA18, a halophilic phosphate-solubilizing bacterium isolated from Daqiao saltern in China.</title>
        <authorList>
            <person name="Du G.-X."/>
            <person name="Qu L.-Y."/>
        </authorList>
    </citation>
    <scope>NUCLEOTIDE SEQUENCE [LARGE SCALE GENOMIC DNA]</scope>
    <source>
        <strain evidence="6 7">YCWA18</strain>
    </source>
</reference>
<proteinExistence type="predicted"/>
<keyword evidence="7" id="KW-1185">Reference proteome</keyword>
<evidence type="ECO:0000313" key="6">
    <source>
        <dbReference type="EMBL" id="QEL09674.1"/>
    </source>
</evidence>
<organism evidence="6 7">
    <name type="scientific">Kushneria phosphatilytica</name>
    <dbReference type="NCBI Taxonomy" id="657387"/>
    <lineage>
        <taxon>Bacteria</taxon>
        <taxon>Pseudomonadati</taxon>
        <taxon>Pseudomonadota</taxon>
        <taxon>Gammaproteobacteria</taxon>
        <taxon>Oceanospirillales</taxon>
        <taxon>Halomonadaceae</taxon>
        <taxon>Kushneria</taxon>
    </lineage>
</organism>
<dbReference type="KEGG" id="kuy:FY550_00055"/>
<dbReference type="Pfam" id="PF00440">
    <property type="entry name" value="TetR_N"/>
    <property type="match status" value="1"/>
</dbReference>
<dbReference type="Gene3D" id="1.10.357.10">
    <property type="entry name" value="Tetracycline Repressor, domain 2"/>
    <property type="match status" value="1"/>
</dbReference>
<dbReference type="InterPro" id="IPR001647">
    <property type="entry name" value="HTH_TetR"/>
</dbReference>
<evidence type="ECO:0000259" key="5">
    <source>
        <dbReference type="PROSITE" id="PS50977"/>
    </source>
</evidence>
<evidence type="ECO:0000256" key="1">
    <source>
        <dbReference type="ARBA" id="ARBA00023015"/>
    </source>
</evidence>
<evidence type="ECO:0000313" key="7">
    <source>
        <dbReference type="Proteomes" id="UP000322553"/>
    </source>
</evidence>
<evidence type="ECO:0000256" key="4">
    <source>
        <dbReference type="PROSITE-ProRule" id="PRU00335"/>
    </source>
</evidence>
<dbReference type="InterPro" id="IPR009057">
    <property type="entry name" value="Homeodomain-like_sf"/>
</dbReference>
<evidence type="ECO:0000256" key="2">
    <source>
        <dbReference type="ARBA" id="ARBA00023125"/>
    </source>
</evidence>
<accession>A0A5C0ZV05</accession>
<gene>
    <name evidence="6" type="ORF">FY550_00055</name>
</gene>
<dbReference type="PANTHER" id="PTHR47506:SF6">
    <property type="entry name" value="HTH-TYPE TRANSCRIPTIONAL REPRESSOR NEMR"/>
    <property type="match status" value="1"/>
</dbReference>
<keyword evidence="3" id="KW-0804">Transcription</keyword>
<dbReference type="PRINTS" id="PR00455">
    <property type="entry name" value="HTHTETR"/>
</dbReference>
<name>A0A5C0ZV05_9GAMM</name>
<dbReference type="GO" id="GO:0003677">
    <property type="term" value="F:DNA binding"/>
    <property type="evidence" value="ECO:0007669"/>
    <property type="project" value="UniProtKB-UniRule"/>
</dbReference>
<feature type="domain" description="HTH tetR-type" evidence="5">
    <location>
        <begin position="31"/>
        <end position="91"/>
    </location>
</feature>